<organism evidence="2 3">
    <name type="scientific">Thermobifida alba</name>
    <name type="common">Thermomonospora alba</name>
    <dbReference type="NCBI Taxonomy" id="53522"/>
    <lineage>
        <taxon>Bacteria</taxon>
        <taxon>Bacillati</taxon>
        <taxon>Actinomycetota</taxon>
        <taxon>Actinomycetes</taxon>
        <taxon>Streptosporangiales</taxon>
        <taxon>Nocardiopsidaceae</taxon>
        <taxon>Thermobifida</taxon>
    </lineage>
</organism>
<evidence type="ECO:0008006" key="4">
    <source>
        <dbReference type="Google" id="ProtNLM"/>
    </source>
</evidence>
<dbReference type="Proteomes" id="UP000832041">
    <property type="component" value="Chromosome"/>
</dbReference>
<keyword evidence="3" id="KW-1185">Reference proteome</keyword>
<evidence type="ECO:0000313" key="3">
    <source>
        <dbReference type="Proteomes" id="UP000832041"/>
    </source>
</evidence>
<evidence type="ECO:0000256" key="1">
    <source>
        <dbReference type="SAM" id="MobiDB-lite"/>
    </source>
</evidence>
<feature type="region of interest" description="Disordered" evidence="1">
    <location>
        <begin position="153"/>
        <end position="172"/>
    </location>
</feature>
<evidence type="ECO:0000313" key="2">
    <source>
        <dbReference type="EMBL" id="UPT20424.1"/>
    </source>
</evidence>
<reference evidence="2 3" key="1">
    <citation type="submission" date="2020-04" db="EMBL/GenBank/DDBJ databases">
        <title>Thermobifida alba genome sequencing and assembly.</title>
        <authorList>
            <person name="Luzics S."/>
            <person name="Horvath B."/>
            <person name="Nagy I."/>
            <person name="Toth A."/>
            <person name="Nagy I."/>
            <person name="Kukolya J."/>
        </authorList>
    </citation>
    <scope>NUCLEOTIDE SEQUENCE [LARGE SCALE GENOMIC DNA]</scope>
    <source>
        <strain evidence="2 3">DSM 43795</strain>
    </source>
</reference>
<gene>
    <name evidence="2" type="ORF">FOF52_05130</name>
</gene>
<proteinExistence type="predicted"/>
<protein>
    <recommendedName>
        <fullName evidence="4">DNA-binding protein</fullName>
    </recommendedName>
</protein>
<name>A0ABY4KZC0_THEAE</name>
<sequence>MSGASTSEHVQLVADLRRLVRSRLLDPLLLLLGDEERIAFLRDRLHIDAEMWAAQLLGPDDAVATRTAVRVLAALYPGDAPFDPPEDWWRTPLGRVVARRVGHTARDHVSYSVAGAMLGITRQGVHDLVRRGKLARHPDGGVTSASVRDRLRGSAFSTDGRQHGRTAVRDAR</sequence>
<dbReference type="RefSeq" id="WP_248592679.1">
    <property type="nucleotide sequence ID" value="NZ_BAABEB010000012.1"/>
</dbReference>
<dbReference type="EMBL" id="CP051627">
    <property type="protein sequence ID" value="UPT20424.1"/>
    <property type="molecule type" value="Genomic_DNA"/>
</dbReference>
<accession>A0ABY4KZC0</accession>